<comment type="caution">
    <text evidence="2">The sequence shown here is derived from an EMBL/GenBank/DDBJ whole genome shotgun (WGS) entry which is preliminary data.</text>
</comment>
<evidence type="ECO:0000256" key="1">
    <source>
        <dbReference type="SAM" id="MobiDB-lite"/>
    </source>
</evidence>
<protein>
    <submittedName>
        <fullName evidence="2">Uncharacterized protein</fullName>
    </submittedName>
</protein>
<dbReference type="EMBL" id="JAFNEN010000517">
    <property type="protein sequence ID" value="KAG8181413.1"/>
    <property type="molecule type" value="Genomic_DNA"/>
</dbReference>
<dbReference type="AlphaFoldDB" id="A0AAV6UC31"/>
<dbReference type="Proteomes" id="UP000827092">
    <property type="component" value="Unassembled WGS sequence"/>
</dbReference>
<gene>
    <name evidence="2" type="ORF">JTE90_023576</name>
</gene>
<accession>A0AAV6UC31</accession>
<sequence>MVQPNTEKKQRNIPPSSPHHPLRRGDEKTRKKPKMRGILRGNLSSEEMVNGWRPAGDKRGLDERMRKMQEMETRRRLLMRI</sequence>
<organism evidence="2 3">
    <name type="scientific">Oedothorax gibbosus</name>
    <dbReference type="NCBI Taxonomy" id="931172"/>
    <lineage>
        <taxon>Eukaryota</taxon>
        <taxon>Metazoa</taxon>
        <taxon>Ecdysozoa</taxon>
        <taxon>Arthropoda</taxon>
        <taxon>Chelicerata</taxon>
        <taxon>Arachnida</taxon>
        <taxon>Araneae</taxon>
        <taxon>Araneomorphae</taxon>
        <taxon>Entelegynae</taxon>
        <taxon>Araneoidea</taxon>
        <taxon>Linyphiidae</taxon>
        <taxon>Erigoninae</taxon>
        <taxon>Oedothorax</taxon>
    </lineage>
</organism>
<feature type="region of interest" description="Disordered" evidence="1">
    <location>
        <begin position="1"/>
        <end position="62"/>
    </location>
</feature>
<name>A0AAV6UC31_9ARAC</name>
<feature type="compositionally biased region" description="Basic and acidic residues" evidence="1">
    <location>
        <begin position="1"/>
        <end position="10"/>
    </location>
</feature>
<proteinExistence type="predicted"/>
<reference evidence="2 3" key="1">
    <citation type="journal article" date="2022" name="Nat. Ecol. Evol.">
        <title>A masculinizing supergene underlies an exaggerated male reproductive morph in a spider.</title>
        <authorList>
            <person name="Hendrickx F."/>
            <person name="De Corte Z."/>
            <person name="Sonet G."/>
            <person name="Van Belleghem S.M."/>
            <person name="Kostlbacher S."/>
            <person name="Vangestel C."/>
        </authorList>
    </citation>
    <scope>NUCLEOTIDE SEQUENCE [LARGE SCALE GENOMIC DNA]</scope>
    <source>
        <strain evidence="2">W744_W776</strain>
    </source>
</reference>
<evidence type="ECO:0000313" key="3">
    <source>
        <dbReference type="Proteomes" id="UP000827092"/>
    </source>
</evidence>
<evidence type="ECO:0000313" key="2">
    <source>
        <dbReference type="EMBL" id="KAG8181413.1"/>
    </source>
</evidence>
<keyword evidence="3" id="KW-1185">Reference proteome</keyword>